<name>A0A023D2Q5_ACIMT</name>
<dbReference type="RefSeq" id="WP_042056990.1">
    <property type="nucleotide sequence ID" value="NZ_BAND01000023.1"/>
</dbReference>
<evidence type="ECO:0000313" key="1">
    <source>
        <dbReference type="EMBL" id="GAJ28422.1"/>
    </source>
</evidence>
<reference evidence="2" key="1">
    <citation type="journal article" date="2014" name="FEMS Microbiol. Lett.">
        <title>Draft Genomic DNA Sequence of the Facultatively Methylotrophic Bacterium Acidomonas methanolica type strain MB58.</title>
        <authorList>
            <person name="Higashiura N."/>
            <person name="Hadano H."/>
            <person name="Hirakawa H."/>
            <person name="Matsutani M."/>
            <person name="Takabe S."/>
            <person name="Matsushita K."/>
            <person name="Azuma Y."/>
        </authorList>
    </citation>
    <scope>NUCLEOTIDE SEQUENCE [LARGE SCALE GENOMIC DNA]</scope>
    <source>
        <strain evidence="2">MB58</strain>
    </source>
</reference>
<organism evidence="1 2">
    <name type="scientific">Acidomonas methanolica NBRC 104435</name>
    <dbReference type="NCBI Taxonomy" id="1231351"/>
    <lineage>
        <taxon>Bacteria</taxon>
        <taxon>Pseudomonadati</taxon>
        <taxon>Pseudomonadota</taxon>
        <taxon>Alphaproteobacteria</taxon>
        <taxon>Acetobacterales</taxon>
        <taxon>Acetobacteraceae</taxon>
        <taxon>Acidomonas</taxon>
    </lineage>
</organism>
<comment type="caution">
    <text evidence="1">The sequence shown here is derived from an EMBL/GenBank/DDBJ whole genome shotgun (WGS) entry which is preliminary data.</text>
</comment>
<dbReference type="Proteomes" id="UP000019760">
    <property type="component" value="Unassembled WGS sequence"/>
</dbReference>
<protein>
    <submittedName>
        <fullName evidence="1">Uncharacterized protein</fullName>
    </submittedName>
</protein>
<keyword evidence="2" id="KW-1185">Reference proteome</keyword>
<proteinExistence type="predicted"/>
<evidence type="ECO:0000313" key="2">
    <source>
        <dbReference type="Proteomes" id="UP000019760"/>
    </source>
</evidence>
<gene>
    <name evidence="1" type="ORF">Amme_023_015</name>
</gene>
<dbReference type="EMBL" id="BAND01000023">
    <property type="protein sequence ID" value="GAJ28422.1"/>
    <property type="molecule type" value="Genomic_DNA"/>
</dbReference>
<accession>A0A023D2Q5</accession>
<dbReference type="AlphaFoldDB" id="A0A023D2Q5"/>
<reference evidence="1 2" key="2">
    <citation type="journal article" date="2014" name="FEMS Microbiol. Lett.">
        <title>Draft genomic DNA sequence of the facultatively methylotrophic bacterium Acidomonas methanolica type strain MB58.</title>
        <authorList>
            <person name="Higashiura N."/>
            <person name="Hadano H."/>
            <person name="Hirakawa H."/>
            <person name="Matsutani M."/>
            <person name="Takabe S."/>
            <person name="Matsushita K."/>
            <person name="Azuma Y."/>
        </authorList>
    </citation>
    <scope>NUCLEOTIDE SEQUENCE [LARGE SCALE GENOMIC DNA]</scope>
    <source>
        <strain evidence="1 2">MB58</strain>
    </source>
</reference>
<sequence length="59" mass="6719">MGSVIMLRYLTFRHYVLRREAAEARAAGREPSPYAVHRALRASFAGPSRPAWRALLHRA</sequence>